<sequence>MGIAHSPHSGGVSMLVRDSTGVIQGSKKEGLPERVSATPMFTADLMLTIKSAYFQLKNVTISTLEIFESSNRTLLMGCGTNAHHELWDTLHPNDAAGECTVNWCLQNDIEIANDCTTTRRMPHTATRSSPGVTMHRDCEVTRCEASLSSNSDHYWIMFKVCIGIGLTMIVITKPRRVSYVWNKANWREFRNVCDVTMVKKLRKSRRNVDAMNGVVTNGIPTAAKETMPKVKEVSPLLWTREMT</sequence>
<organism evidence="1">
    <name type="scientific">Trypanosoma brucei brucei (strain 927/4 GUTat10.1)</name>
    <dbReference type="NCBI Taxonomy" id="185431"/>
    <lineage>
        <taxon>Eukaryota</taxon>
        <taxon>Discoba</taxon>
        <taxon>Euglenozoa</taxon>
        <taxon>Kinetoplastea</taxon>
        <taxon>Metakinetoplastina</taxon>
        <taxon>Trypanosomatida</taxon>
        <taxon>Trypanosomatidae</taxon>
        <taxon>Trypanosoma</taxon>
    </lineage>
</organism>
<dbReference type="EMBL" id="CT009752">
    <property type="protein sequence ID" value="CAJ16970.1"/>
    <property type="molecule type" value="Genomic_DNA"/>
</dbReference>
<proteinExistence type="predicted"/>
<name>Q4FKI7_TRYB2</name>
<dbReference type="AlphaFoldDB" id="Q4FKI7"/>
<protein>
    <submittedName>
        <fullName evidence="1">Uncharacterized protein</fullName>
    </submittedName>
</protein>
<dbReference type="InterPro" id="IPR036691">
    <property type="entry name" value="Endo/exonu/phosph_ase_sf"/>
</dbReference>
<reference evidence="1" key="1">
    <citation type="submission" date="2005-06" db="EMBL/GenBank/DDBJ databases">
        <authorList>
            <person name="Lennard N."/>
            <person name="Barron A."/>
            <person name="Clark L."/>
            <person name="Corton C."/>
            <person name="Harris B."/>
            <person name="Line A."/>
            <person name="Berriman M."/>
            <person name="Hertz-Fowler C."/>
            <person name="Renauld H."/>
            <person name="Bohme U."/>
            <person name="Arrowsmith C."/>
            <person name="Cronin C."/>
            <person name="Davies R."/>
            <person name="Doggett J."/>
            <person name="Fraser A."/>
            <person name="Johnson D."/>
            <person name="Larke N."/>
            <person name="Leech V."/>
            <person name="Lord A."/>
            <person name="MacLeod A."/>
            <person name="Norbertczak H."/>
            <person name="Ormand D."/>
            <person name="Quail M."/>
            <person name="Rabbinowitsch E."/>
            <person name="Rajandream M."/>
            <person name="Reitter C."/>
            <person name="Sharp S."/>
            <person name="Woodward J."/>
            <person name="Hall N."/>
            <person name="Melville S.and.Barrell.B."/>
        </authorList>
    </citation>
    <scope>NUCLEOTIDE SEQUENCE</scope>
    <source>
        <strain evidence="1">927/4 GUTat10.1</strain>
    </source>
</reference>
<evidence type="ECO:0000313" key="1">
    <source>
        <dbReference type="EMBL" id="CAJ16970.1"/>
    </source>
</evidence>
<gene>
    <name evidence="1" type="ORF">Tb10.v4.0259</name>
</gene>
<dbReference type="Gene3D" id="3.60.10.10">
    <property type="entry name" value="Endonuclease/exonuclease/phosphatase"/>
    <property type="match status" value="1"/>
</dbReference>
<dbReference type="VEuPathDB" id="TriTrypDB:Tb10.v4.0259"/>
<accession>Q4FKI7</accession>
<dbReference type="SUPFAM" id="SSF56219">
    <property type="entry name" value="DNase I-like"/>
    <property type="match status" value="1"/>
</dbReference>